<feature type="compositionally biased region" description="Basic residues" evidence="1">
    <location>
        <begin position="13"/>
        <end position="23"/>
    </location>
</feature>
<reference evidence="2" key="1">
    <citation type="submission" date="2011-04" db="EMBL/GenBank/DDBJ databases">
        <title>Evolution of plant cell wall degrading machinery underlies the functional diversity of forest fungi.</title>
        <authorList>
            <consortium name="US DOE Joint Genome Institute (JGI-PGF)"/>
            <person name="Eastwood D.C."/>
            <person name="Floudas D."/>
            <person name="Binder M."/>
            <person name="Majcherczyk A."/>
            <person name="Schneider P."/>
            <person name="Aerts A."/>
            <person name="Asiegbu F.O."/>
            <person name="Baker S.E."/>
            <person name="Barry K."/>
            <person name="Bendiksby M."/>
            <person name="Blumentritt M."/>
            <person name="Coutinho P.M."/>
            <person name="Cullen D."/>
            <person name="Cullen D."/>
            <person name="Gathman A."/>
            <person name="Goodell B."/>
            <person name="Henrissat B."/>
            <person name="Ihrmark K."/>
            <person name="Kauserud H."/>
            <person name="Kohler A."/>
            <person name="LaButti K."/>
            <person name="Lapidus A."/>
            <person name="Lavin J.L."/>
            <person name="Lee Y.-H."/>
            <person name="Lindquist E."/>
            <person name="Lilly W."/>
            <person name="Lucas S."/>
            <person name="Morin E."/>
            <person name="Murat C."/>
            <person name="Oguiza J.A."/>
            <person name="Park J."/>
            <person name="Pisabarro A.G."/>
            <person name="Riley R."/>
            <person name="Rosling A."/>
            <person name="Salamov A."/>
            <person name="Schmidt O."/>
            <person name="Schmutz J."/>
            <person name="Skrede I."/>
            <person name="Stenlid J."/>
            <person name="Wiebenga A."/>
            <person name="Xie X."/>
            <person name="Kues U."/>
            <person name="Hibbett D.S."/>
            <person name="Hoffmeister D."/>
            <person name="Hogberg N."/>
            <person name="Martin F."/>
            <person name="Grigoriev I.V."/>
            <person name="Watkinson S.C."/>
        </authorList>
    </citation>
    <scope>NUCLEOTIDE SEQUENCE</scope>
    <source>
        <strain evidence="2">S7.9</strain>
    </source>
</reference>
<accession>F8P4Y4</accession>
<dbReference type="HOGENOM" id="CLU_3015633_0_0_1"/>
<evidence type="ECO:0000313" key="2">
    <source>
        <dbReference type="EMBL" id="EGO21671.1"/>
    </source>
</evidence>
<protein>
    <submittedName>
        <fullName evidence="2">Uncharacterized protein</fullName>
    </submittedName>
</protein>
<dbReference type="KEGG" id="sla:SERLADRAFT_396841"/>
<feature type="region of interest" description="Disordered" evidence="1">
    <location>
        <begin position="1"/>
        <end position="23"/>
    </location>
</feature>
<gene>
    <name evidence="2" type="ORF">SERLADRAFT_396841</name>
</gene>
<sequence>MRKGCKRSGNGQKSRRPLNMRRGCFKGIRKRCYHRVDAPEPSKKNAMVFHMTEKQG</sequence>
<organism>
    <name type="scientific">Serpula lacrymans var. lacrymans (strain S7.9)</name>
    <name type="common">Dry rot fungus</name>
    <dbReference type="NCBI Taxonomy" id="578457"/>
    <lineage>
        <taxon>Eukaryota</taxon>
        <taxon>Fungi</taxon>
        <taxon>Dikarya</taxon>
        <taxon>Basidiomycota</taxon>
        <taxon>Agaricomycotina</taxon>
        <taxon>Agaricomycetes</taxon>
        <taxon>Agaricomycetidae</taxon>
        <taxon>Boletales</taxon>
        <taxon>Coniophorineae</taxon>
        <taxon>Serpulaceae</taxon>
        <taxon>Serpula</taxon>
    </lineage>
</organism>
<dbReference type="AlphaFoldDB" id="F8P4Y4"/>
<name>F8P4Y4_SERL9</name>
<dbReference type="EMBL" id="GL945438">
    <property type="protein sequence ID" value="EGO21671.1"/>
    <property type="molecule type" value="Genomic_DNA"/>
</dbReference>
<evidence type="ECO:0000256" key="1">
    <source>
        <dbReference type="SAM" id="MobiDB-lite"/>
    </source>
</evidence>
<dbReference type="RefSeq" id="XP_007321457.1">
    <property type="nucleotide sequence ID" value="XM_007321395.1"/>
</dbReference>
<dbReference type="Proteomes" id="UP000008064">
    <property type="component" value="Unassembled WGS sequence"/>
</dbReference>
<dbReference type="GeneID" id="18811780"/>
<proteinExistence type="predicted"/>